<dbReference type="InterPro" id="IPR002491">
    <property type="entry name" value="ABC_transptr_periplasmic_BD"/>
</dbReference>
<name>A0A644ZSA4_9ZZZZ</name>
<feature type="domain" description="Fe/B12 periplasmic-binding" evidence="1">
    <location>
        <begin position="41"/>
        <end position="325"/>
    </location>
</feature>
<dbReference type="Gene3D" id="1.20.58.2180">
    <property type="match status" value="1"/>
</dbReference>
<evidence type="ECO:0000259" key="1">
    <source>
        <dbReference type="PROSITE" id="PS50983"/>
    </source>
</evidence>
<proteinExistence type="predicted"/>
<sequence length="367" mass="41098">MKKALFLLLLVLTPALLFSHGNAEQVMQDSSFYQATDANNRTLKLAQKPSTVLIAGKAGNMPANALFLFPEVASMDLTLPKTDQGLGDFFSFIRPELDQKPRLSQTASVEEIASRNADLVLTKATHFESIARKLDVLGIPNYTMNLESYADWIGELEQLGKLLQNTARSGEIISLYEKRMQPIREKAKAIPTEQQVKVLLLQGDRVDNTFSYKIAPDDWMQTWMVETVGAHPVWKGANKAANGWSTISFEQIAAWDPDLIILVSYKNPAQMYVDAIYSSPIWAQLDAVRNQQVLSGPHDMMSYLQPVASWILGLQWLGKTVYPEAYQSVDMQKEVASFYRDFYQLGDTDKLDKLVALYSASVSGNTK</sequence>
<dbReference type="EMBL" id="VSSQ01009017">
    <property type="protein sequence ID" value="MPM40484.1"/>
    <property type="molecule type" value="Genomic_DNA"/>
</dbReference>
<evidence type="ECO:0000313" key="2">
    <source>
        <dbReference type="EMBL" id="MPM40484.1"/>
    </source>
</evidence>
<dbReference type="GO" id="GO:0071281">
    <property type="term" value="P:cellular response to iron ion"/>
    <property type="evidence" value="ECO:0007669"/>
    <property type="project" value="TreeGrafter"/>
</dbReference>
<dbReference type="PANTHER" id="PTHR30535:SF34">
    <property type="entry name" value="MOLYBDATE-BINDING PROTEIN MOLA"/>
    <property type="match status" value="1"/>
</dbReference>
<organism evidence="2">
    <name type="scientific">bioreactor metagenome</name>
    <dbReference type="NCBI Taxonomy" id="1076179"/>
    <lineage>
        <taxon>unclassified sequences</taxon>
        <taxon>metagenomes</taxon>
        <taxon>ecological metagenomes</taxon>
    </lineage>
</organism>
<gene>
    <name evidence="2" type="ORF">SDC9_87128</name>
</gene>
<dbReference type="SUPFAM" id="SSF53807">
    <property type="entry name" value="Helical backbone' metal receptor"/>
    <property type="match status" value="1"/>
</dbReference>
<dbReference type="Pfam" id="PF01497">
    <property type="entry name" value="Peripla_BP_2"/>
    <property type="match status" value="1"/>
</dbReference>
<protein>
    <recommendedName>
        <fullName evidence="1">Fe/B12 periplasmic-binding domain-containing protein</fullName>
    </recommendedName>
</protein>
<dbReference type="Gene3D" id="3.40.50.1980">
    <property type="entry name" value="Nitrogenase molybdenum iron protein domain"/>
    <property type="match status" value="2"/>
</dbReference>
<dbReference type="AlphaFoldDB" id="A0A644ZSA4"/>
<dbReference type="InterPro" id="IPR050902">
    <property type="entry name" value="ABC_Transporter_SBP"/>
</dbReference>
<dbReference type="PROSITE" id="PS50983">
    <property type="entry name" value="FE_B12_PBP"/>
    <property type="match status" value="1"/>
</dbReference>
<accession>A0A644ZSA4</accession>
<comment type="caution">
    <text evidence="2">The sequence shown here is derived from an EMBL/GenBank/DDBJ whole genome shotgun (WGS) entry which is preliminary data.</text>
</comment>
<dbReference type="PANTHER" id="PTHR30535">
    <property type="entry name" value="VITAMIN B12-BINDING PROTEIN"/>
    <property type="match status" value="1"/>
</dbReference>
<reference evidence="2" key="1">
    <citation type="submission" date="2019-08" db="EMBL/GenBank/DDBJ databases">
        <authorList>
            <person name="Kucharzyk K."/>
            <person name="Murdoch R.W."/>
            <person name="Higgins S."/>
            <person name="Loffler F."/>
        </authorList>
    </citation>
    <scope>NUCLEOTIDE SEQUENCE</scope>
</reference>